<comment type="caution">
    <text evidence="1">The sequence shown here is derived from an EMBL/GenBank/DDBJ whole genome shotgun (WGS) entry which is preliminary data.</text>
</comment>
<gene>
    <name evidence="1" type="ORF">DWW10_18450</name>
</gene>
<evidence type="ECO:0000313" key="2">
    <source>
        <dbReference type="Proteomes" id="UP000283850"/>
    </source>
</evidence>
<dbReference type="AlphaFoldDB" id="A0A412XYH4"/>
<dbReference type="EMBL" id="QRZF01000015">
    <property type="protein sequence ID" value="RGV50293.1"/>
    <property type="molecule type" value="Genomic_DNA"/>
</dbReference>
<sequence length="93" mass="11091">MLTAFFMLIRQHWTGAVKNSFNLKGKSNRVDVDTGRLRSRKRNMNMLLLAFDKRGRTNKTKYQWDTYPAFYITKYQSLSIMNERLLTGFLLVY</sequence>
<name>A0A412XYH4_9BACE</name>
<evidence type="ECO:0000313" key="1">
    <source>
        <dbReference type="EMBL" id="RGV50293.1"/>
    </source>
</evidence>
<dbReference type="Proteomes" id="UP000283850">
    <property type="component" value="Unassembled WGS sequence"/>
</dbReference>
<reference evidence="1 2" key="1">
    <citation type="submission" date="2018-08" db="EMBL/GenBank/DDBJ databases">
        <title>A genome reference for cultivated species of the human gut microbiota.</title>
        <authorList>
            <person name="Zou Y."/>
            <person name="Xue W."/>
            <person name="Luo G."/>
        </authorList>
    </citation>
    <scope>NUCLEOTIDE SEQUENCE [LARGE SCALE GENOMIC DNA]</scope>
    <source>
        <strain evidence="1 2">AF14-32</strain>
    </source>
</reference>
<proteinExistence type="predicted"/>
<organism evidence="1 2">
    <name type="scientific">Bacteroides intestinalis</name>
    <dbReference type="NCBI Taxonomy" id="329854"/>
    <lineage>
        <taxon>Bacteria</taxon>
        <taxon>Pseudomonadati</taxon>
        <taxon>Bacteroidota</taxon>
        <taxon>Bacteroidia</taxon>
        <taxon>Bacteroidales</taxon>
        <taxon>Bacteroidaceae</taxon>
        <taxon>Bacteroides</taxon>
    </lineage>
</organism>
<protein>
    <submittedName>
        <fullName evidence="1">Uncharacterized protein</fullName>
    </submittedName>
</protein>
<accession>A0A412XYH4</accession>